<dbReference type="Pfam" id="PF13193">
    <property type="entry name" value="AMP-binding_C"/>
    <property type="match status" value="1"/>
</dbReference>
<keyword evidence="7" id="KW-1185">Reference proteome</keyword>
<evidence type="ECO:0000313" key="7">
    <source>
        <dbReference type="Proteomes" id="UP000593566"/>
    </source>
</evidence>
<proteinExistence type="inferred from homology"/>
<dbReference type="GeneID" id="59331586"/>
<reference evidence="6 7" key="1">
    <citation type="journal article" date="2020" name="Genomics">
        <title>Complete, high-quality genomes from long-read metagenomic sequencing of two wolf lichen thalli reveals enigmatic genome architecture.</title>
        <authorList>
            <person name="McKenzie S.K."/>
            <person name="Walston R.F."/>
            <person name="Allen J.L."/>
        </authorList>
    </citation>
    <scope>NUCLEOTIDE SEQUENCE [LARGE SCALE GENOMIC DNA]</scope>
    <source>
        <strain evidence="6">WasteWater1</strain>
    </source>
</reference>
<evidence type="ECO:0000259" key="4">
    <source>
        <dbReference type="Pfam" id="PF00501"/>
    </source>
</evidence>
<feature type="domain" description="AMP-dependent synthetase/ligase" evidence="4">
    <location>
        <begin position="27"/>
        <end position="373"/>
    </location>
</feature>
<evidence type="ECO:0000256" key="2">
    <source>
        <dbReference type="ARBA" id="ARBA00022598"/>
    </source>
</evidence>
<dbReference type="InterPro" id="IPR042099">
    <property type="entry name" value="ANL_N_sf"/>
</dbReference>
<dbReference type="InterPro" id="IPR000873">
    <property type="entry name" value="AMP-dep_synth/lig_dom"/>
</dbReference>
<comment type="similarity">
    <text evidence="1">Belongs to the ATP-dependent AMP-binding enzyme family.</text>
</comment>
<dbReference type="RefSeq" id="XP_037150176.1">
    <property type="nucleotide sequence ID" value="XM_037294098.1"/>
</dbReference>
<dbReference type="InterPro" id="IPR020845">
    <property type="entry name" value="AMP-binding_CS"/>
</dbReference>
<evidence type="ECO:0000256" key="3">
    <source>
        <dbReference type="SAM" id="MobiDB-lite"/>
    </source>
</evidence>
<feature type="compositionally biased region" description="Polar residues" evidence="3">
    <location>
        <begin position="1"/>
        <end position="14"/>
    </location>
</feature>
<dbReference type="SUPFAM" id="SSF56801">
    <property type="entry name" value="Acetyl-CoA synthetase-like"/>
    <property type="match status" value="1"/>
</dbReference>
<dbReference type="Pfam" id="PF00501">
    <property type="entry name" value="AMP-binding"/>
    <property type="match status" value="1"/>
</dbReference>
<protein>
    <submittedName>
        <fullName evidence="6">Uncharacterized protein</fullName>
    </submittedName>
</protein>
<name>A0A8H6CCG6_9LECA</name>
<comment type="caution">
    <text evidence="6">The sequence shown here is derived from an EMBL/GenBank/DDBJ whole genome shotgun (WGS) entry which is preliminary data.</text>
</comment>
<dbReference type="PANTHER" id="PTHR43201:SF5">
    <property type="entry name" value="MEDIUM-CHAIN ACYL-COA LIGASE ACSF2, MITOCHONDRIAL"/>
    <property type="match status" value="1"/>
</dbReference>
<dbReference type="PANTHER" id="PTHR43201">
    <property type="entry name" value="ACYL-COA SYNTHETASE"/>
    <property type="match status" value="1"/>
</dbReference>
<dbReference type="PROSITE" id="PS00455">
    <property type="entry name" value="AMP_BINDING"/>
    <property type="match status" value="1"/>
</dbReference>
<evidence type="ECO:0000256" key="1">
    <source>
        <dbReference type="ARBA" id="ARBA00006432"/>
    </source>
</evidence>
<dbReference type="EMBL" id="JACCJB010000016">
    <property type="protein sequence ID" value="KAF6220741.1"/>
    <property type="molecule type" value="Genomic_DNA"/>
</dbReference>
<organism evidence="6 7">
    <name type="scientific">Letharia lupina</name>
    <dbReference type="NCBI Taxonomy" id="560253"/>
    <lineage>
        <taxon>Eukaryota</taxon>
        <taxon>Fungi</taxon>
        <taxon>Dikarya</taxon>
        <taxon>Ascomycota</taxon>
        <taxon>Pezizomycotina</taxon>
        <taxon>Lecanoromycetes</taxon>
        <taxon>OSLEUM clade</taxon>
        <taxon>Lecanoromycetidae</taxon>
        <taxon>Lecanorales</taxon>
        <taxon>Lecanorineae</taxon>
        <taxon>Parmeliaceae</taxon>
        <taxon>Letharia</taxon>
    </lineage>
</organism>
<evidence type="ECO:0000313" key="6">
    <source>
        <dbReference type="EMBL" id="KAF6220741.1"/>
    </source>
</evidence>
<gene>
    <name evidence="6" type="ORF">HO133_003174</name>
</gene>
<dbReference type="Proteomes" id="UP000593566">
    <property type="component" value="Unassembled WGS sequence"/>
</dbReference>
<dbReference type="Gene3D" id="3.30.300.30">
    <property type="match status" value="1"/>
</dbReference>
<feature type="domain" description="AMP-binding enzyme C-terminal" evidence="5">
    <location>
        <begin position="424"/>
        <end position="499"/>
    </location>
</feature>
<dbReference type="Gene3D" id="3.40.50.12780">
    <property type="entry name" value="N-terminal domain of ligase-like"/>
    <property type="match status" value="1"/>
</dbReference>
<accession>A0A8H6CCG6</accession>
<keyword evidence="2" id="KW-0436">Ligase</keyword>
<dbReference type="InterPro" id="IPR045851">
    <property type="entry name" value="AMP-bd_C_sf"/>
</dbReference>
<evidence type="ECO:0000259" key="5">
    <source>
        <dbReference type="Pfam" id="PF13193"/>
    </source>
</evidence>
<dbReference type="GO" id="GO:0031956">
    <property type="term" value="F:medium-chain fatty acid-CoA ligase activity"/>
    <property type="evidence" value="ECO:0007669"/>
    <property type="project" value="TreeGrafter"/>
</dbReference>
<dbReference type="InterPro" id="IPR025110">
    <property type="entry name" value="AMP-bd_C"/>
</dbReference>
<dbReference type="AlphaFoldDB" id="A0A8H6CCG6"/>
<sequence length="515" mass="56479">MENSINTSGANGSSEHPEPSIIVPGEDVVTLSQSQLEHQTRLLQQRLAATTDFTQQTIAVALPNSIELVTVFLAITKQRGIAALLNPSNKENEFDFYLGDVNPVMVIVPKGAYEANSDSVRAAKRHGAGIAECYWDGQDVILEIIVRNVRPKGEQRATTCIEPLDTDIALLLHTSGTTGRPKAVPLTHKNLDVSAKNVCKGYNLKVDDRTMLLTPLFHVAGLLACLATLKSRGAVILPPRYSPKSFWQDLTEHNATWYTTTPTMHRLILQLPPPGVMPPRLRFIRCSSSPLPPAMFRELESRFQIPVVDSYGLTETSSFCTSNPLPPGPRLPGSVGIPQGPEVTIRDEAGAPLDAGLEGEICMRGDNITKGYLNDPDANARLFTLDGFFRTGDFGYLDSNHYLFITGRIREFINKGGEKISPVELDNTVTQHPAVAEAATFSMPDDIYGQDVGLAVTLREGEQVERSKLKRWIRDRVSAHKVPAKIFLVQELPKTATGKTQRQLLSQQAADGRLG</sequence>
<dbReference type="GO" id="GO:0006631">
    <property type="term" value="P:fatty acid metabolic process"/>
    <property type="evidence" value="ECO:0007669"/>
    <property type="project" value="TreeGrafter"/>
</dbReference>
<feature type="region of interest" description="Disordered" evidence="3">
    <location>
        <begin position="1"/>
        <end position="21"/>
    </location>
</feature>